<evidence type="ECO:0000256" key="1">
    <source>
        <dbReference type="SAM" id="MobiDB-lite"/>
    </source>
</evidence>
<gene>
    <name evidence="2" type="ORF">FHX78_115046</name>
</gene>
<name>A0A561TLM7_9ACTN</name>
<dbReference type="AlphaFoldDB" id="A0A561TLM7"/>
<comment type="caution">
    <text evidence="2">The sequence shown here is derived from an EMBL/GenBank/DDBJ whole genome shotgun (WGS) entry which is preliminary data.</text>
</comment>
<protein>
    <submittedName>
        <fullName evidence="2">Uncharacterized protein</fullName>
    </submittedName>
</protein>
<evidence type="ECO:0000313" key="3">
    <source>
        <dbReference type="Proteomes" id="UP000316603"/>
    </source>
</evidence>
<dbReference type="OrthoDB" id="123178at2"/>
<feature type="region of interest" description="Disordered" evidence="1">
    <location>
        <begin position="1"/>
        <end position="90"/>
    </location>
</feature>
<feature type="compositionally biased region" description="Basic and acidic residues" evidence="1">
    <location>
        <begin position="69"/>
        <end position="78"/>
    </location>
</feature>
<reference evidence="2 3" key="1">
    <citation type="submission" date="2019-06" db="EMBL/GenBank/DDBJ databases">
        <title>Sequencing the genomes of 1000 actinobacteria strains.</title>
        <authorList>
            <person name="Klenk H.-P."/>
        </authorList>
    </citation>
    <scope>NUCLEOTIDE SEQUENCE [LARGE SCALE GENOMIC DNA]</scope>
    <source>
        <strain evidence="2 3">DSM 41695</strain>
    </source>
</reference>
<organism evidence="2 3">
    <name type="scientific">Streptomyces capillispiralis</name>
    <dbReference type="NCBI Taxonomy" id="68182"/>
    <lineage>
        <taxon>Bacteria</taxon>
        <taxon>Bacillati</taxon>
        <taxon>Actinomycetota</taxon>
        <taxon>Actinomycetes</taxon>
        <taxon>Kitasatosporales</taxon>
        <taxon>Streptomycetaceae</taxon>
        <taxon>Streptomyces</taxon>
    </lineage>
</organism>
<keyword evidence="3" id="KW-1185">Reference proteome</keyword>
<sequence length="168" mass="18263">MQHKDIPDTAAASGLSTDDLAQPRDTSTGEGAESTPAEVPTFPGESTSTPGRPAEDEAVGAGSGTGPHAADRDAHAEDEAPQLLTPEDEEGFRTRWQEVQNKFVDDPRDAVHTADALVADVMQRLAATFADHKQELEGQWNRGEQADTEDLRLALRHYRAFFNRLLVT</sequence>
<proteinExistence type="predicted"/>
<dbReference type="RefSeq" id="WP_145869720.1">
    <property type="nucleotide sequence ID" value="NZ_BNCE01000017.1"/>
</dbReference>
<dbReference type="EMBL" id="VIWV01000001">
    <property type="protein sequence ID" value="TWF88028.1"/>
    <property type="molecule type" value="Genomic_DNA"/>
</dbReference>
<evidence type="ECO:0000313" key="2">
    <source>
        <dbReference type="EMBL" id="TWF88028.1"/>
    </source>
</evidence>
<accession>A0A561TLM7</accession>
<dbReference type="Proteomes" id="UP000316603">
    <property type="component" value="Unassembled WGS sequence"/>
</dbReference>